<evidence type="ECO:0000313" key="1">
    <source>
        <dbReference type="EMBL" id="GEK15595.1"/>
    </source>
</evidence>
<gene>
    <name evidence="1" type="ORF">AFI02nite_36310</name>
</gene>
<reference evidence="1 2" key="1">
    <citation type="submission" date="2019-07" db="EMBL/GenBank/DDBJ databases">
        <title>Whole genome shotgun sequence of Aliivibrio fischeri NBRC 101058.</title>
        <authorList>
            <person name="Hosoyama A."/>
            <person name="Uohara A."/>
            <person name="Ohji S."/>
            <person name="Ichikawa N."/>
        </authorList>
    </citation>
    <scope>NUCLEOTIDE SEQUENCE [LARGE SCALE GENOMIC DNA]</scope>
    <source>
        <strain evidence="1 2">NBRC 101058</strain>
    </source>
</reference>
<proteinExistence type="predicted"/>
<evidence type="ECO:0000313" key="2">
    <source>
        <dbReference type="Proteomes" id="UP000321787"/>
    </source>
</evidence>
<dbReference type="Proteomes" id="UP000321787">
    <property type="component" value="Unassembled WGS sequence"/>
</dbReference>
<organism evidence="1 2">
    <name type="scientific">Aliivibrio fischeri</name>
    <name type="common">Vibrio fischeri</name>
    <dbReference type="NCBI Taxonomy" id="668"/>
    <lineage>
        <taxon>Bacteria</taxon>
        <taxon>Pseudomonadati</taxon>
        <taxon>Pseudomonadota</taxon>
        <taxon>Gammaproteobacteria</taxon>
        <taxon>Vibrionales</taxon>
        <taxon>Vibrionaceae</taxon>
        <taxon>Aliivibrio</taxon>
    </lineage>
</organism>
<dbReference type="AlphaFoldDB" id="A0A510URT8"/>
<protein>
    <submittedName>
        <fullName evidence="1">Uncharacterized protein</fullName>
    </submittedName>
</protein>
<name>A0A510URT8_ALIFS</name>
<accession>A0A510URT8</accession>
<comment type="caution">
    <text evidence="1">The sequence shown here is derived from an EMBL/GenBank/DDBJ whole genome shotgun (WGS) entry which is preliminary data.</text>
</comment>
<sequence>MKVVFGNSYQSMKRALYITFRNAVIIDFHNNFIALDQVLSIIVVYHNSDNLMNNSKSHYYLRGKWDNTLLCHF</sequence>
<dbReference type="EMBL" id="BJTZ01000033">
    <property type="protein sequence ID" value="GEK15595.1"/>
    <property type="molecule type" value="Genomic_DNA"/>
</dbReference>